<name>B1Y2V7_LEPCP</name>
<dbReference type="GO" id="GO:0004674">
    <property type="term" value="F:protein serine/threonine kinase activity"/>
    <property type="evidence" value="ECO:0007669"/>
    <property type="project" value="UniProtKB-KW"/>
</dbReference>
<keyword evidence="2" id="KW-1185">Reference proteome</keyword>
<dbReference type="Proteomes" id="UP000001693">
    <property type="component" value="Chromosome"/>
</dbReference>
<proteinExistence type="predicted"/>
<dbReference type="KEGG" id="lch:Lcho_2183"/>
<sequence>MNIAPNPAAVALHTETQAIKARLAASEQSLQAAHAAAAEPKPDVQAIGPGELETARLSDLAGLTVGRKDALLAQKTADAAALTAHAARIASAKSDVATHDAAVRFHAAGLAEVRKLELAALSAAAEPMVATTAQAYANAVQAMRAAAVELSAVRAVAHAAYRQRMNDQIGHGDLGAFDAREVRLPIATLGVLGSDGTTNRAATAPDVVHINGNPSALVETIVNTLKGLA</sequence>
<dbReference type="EMBL" id="CP001013">
    <property type="protein sequence ID" value="ACB34449.1"/>
    <property type="molecule type" value="Genomic_DNA"/>
</dbReference>
<dbReference type="AlphaFoldDB" id="B1Y2V7"/>
<keyword evidence="1" id="KW-0418">Kinase</keyword>
<reference evidence="1 2" key="1">
    <citation type="submission" date="2008-03" db="EMBL/GenBank/DDBJ databases">
        <title>Complete sequence of Leptothrix cholodnii SP-6.</title>
        <authorList>
            <consortium name="US DOE Joint Genome Institute"/>
            <person name="Copeland A."/>
            <person name="Lucas S."/>
            <person name="Lapidus A."/>
            <person name="Glavina del Rio T."/>
            <person name="Dalin E."/>
            <person name="Tice H."/>
            <person name="Bruce D."/>
            <person name="Goodwin L."/>
            <person name="Pitluck S."/>
            <person name="Chertkov O."/>
            <person name="Brettin T."/>
            <person name="Detter J.C."/>
            <person name="Han C."/>
            <person name="Kuske C.R."/>
            <person name="Schmutz J."/>
            <person name="Larimer F."/>
            <person name="Land M."/>
            <person name="Hauser L."/>
            <person name="Kyrpides N."/>
            <person name="Lykidis A."/>
            <person name="Emerson D."/>
            <person name="Richardson P."/>
        </authorList>
    </citation>
    <scope>NUCLEOTIDE SEQUENCE [LARGE SCALE GENOMIC DNA]</scope>
    <source>
        <strain evidence="2">ATCC 51168 / LMG 8142 / SP-6</strain>
    </source>
</reference>
<evidence type="ECO:0000313" key="2">
    <source>
        <dbReference type="Proteomes" id="UP000001693"/>
    </source>
</evidence>
<evidence type="ECO:0000313" key="1">
    <source>
        <dbReference type="EMBL" id="ACB34449.1"/>
    </source>
</evidence>
<organism evidence="1 2">
    <name type="scientific">Leptothrix cholodnii (strain ATCC 51168 / LMG 8142 / SP-6)</name>
    <name type="common">Leptothrix discophora (strain SP-6)</name>
    <dbReference type="NCBI Taxonomy" id="395495"/>
    <lineage>
        <taxon>Bacteria</taxon>
        <taxon>Pseudomonadati</taxon>
        <taxon>Pseudomonadota</taxon>
        <taxon>Betaproteobacteria</taxon>
        <taxon>Burkholderiales</taxon>
        <taxon>Sphaerotilaceae</taxon>
        <taxon>Leptothrix</taxon>
    </lineage>
</organism>
<gene>
    <name evidence="1" type="ordered locus">Lcho_2183</name>
</gene>
<accession>B1Y2V7</accession>
<dbReference type="RefSeq" id="WP_012347209.1">
    <property type="nucleotide sequence ID" value="NC_010524.1"/>
</dbReference>
<dbReference type="HOGENOM" id="CLU_1208594_0_0_4"/>
<dbReference type="STRING" id="395495.Lcho_2183"/>
<protein>
    <submittedName>
        <fullName evidence="1">Serine/threonine protein kinase</fullName>
    </submittedName>
</protein>
<keyword evidence="1" id="KW-0723">Serine/threonine-protein kinase</keyword>
<keyword evidence="1" id="KW-0808">Transferase</keyword>